<dbReference type="PANTHER" id="PTHR34653">
    <property type="match status" value="1"/>
</dbReference>
<protein>
    <recommendedName>
        <fullName evidence="4 5">Flagellar hook-basal body complex protein FliE</fullName>
    </recommendedName>
</protein>
<dbReference type="GO" id="GO:0009425">
    <property type="term" value="C:bacterial-type flagellum basal body"/>
    <property type="evidence" value="ECO:0007669"/>
    <property type="project" value="UniProtKB-SubCell"/>
</dbReference>
<dbReference type="EMBL" id="CP121196">
    <property type="protein sequence ID" value="XBH16013.1"/>
    <property type="molecule type" value="Genomic_DNA"/>
</dbReference>
<dbReference type="PANTHER" id="PTHR34653:SF1">
    <property type="entry name" value="FLAGELLAR HOOK-BASAL BODY COMPLEX PROTEIN FLIE"/>
    <property type="match status" value="1"/>
</dbReference>
<dbReference type="InterPro" id="IPR001624">
    <property type="entry name" value="FliE"/>
</dbReference>
<accession>A0AAU7DE68</accession>
<evidence type="ECO:0000256" key="2">
    <source>
        <dbReference type="ARBA" id="ARBA00009272"/>
    </source>
</evidence>
<evidence type="ECO:0000256" key="5">
    <source>
        <dbReference type="NCBIfam" id="TIGR00205"/>
    </source>
</evidence>
<keyword evidence="6" id="KW-0966">Cell projection</keyword>
<keyword evidence="6" id="KW-0282">Flagellum</keyword>
<gene>
    <name evidence="4 6" type="primary">fliE</name>
    <name evidence="6" type="ORF">P8935_15725</name>
</gene>
<name>A0AAU7DE68_9BACT</name>
<dbReference type="Pfam" id="PF02049">
    <property type="entry name" value="FliE"/>
    <property type="match status" value="1"/>
</dbReference>
<evidence type="ECO:0000313" key="6">
    <source>
        <dbReference type="EMBL" id="XBH16013.1"/>
    </source>
</evidence>
<reference evidence="6" key="1">
    <citation type="submission" date="2023-03" db="EMBL/GenBank/DDBJ databases">
        <title>Edaphobacter sp.</title>
        <authorList>
            <person name="Huber K.J."/>
            <person name="Papendorf J."/>
            <person name="Pilke C."/>
            <person name="Bunk B."/>
            <person name="Sproeer C."/>
            <person name="Pester M."/>
        </authorList>
    </citation>
    <scope>NUCLEOTIDE SEQUENCE</scope>
    <source>
        <strain evidence="6">DSM 110680</strain>
    </source>
</reference>
<organism evidence="6">
    <name type="scientific">Telmatobacter sp. DSM 110680</name>
    <dbReference type="NCBI Taxonomy" id="3036704"/>
    <lineage>
        <taxon>Bacteria</taxon>
        <taxon>Pseudomonadati</taxon>
        <taxon>Acidobacteriota</taxon>
        <taxon>Terriglobia</taxon>
        <taxon>Terriglobales</taxon>
        <taxon>Acidobacteriaceae</taxon>
        <taxon>Telmatobacter</taxon>
    </lineage>
</organism>
<dbReference type="PRINTS" id="PR01006">
    <property type="entry name" value="FLGHOOKFLIE"/>
</dbReference>
<keyword evidence="3 4" id="KW-0975">Bacterial flagellum</keyword>
<keyword evidence="6" id="KW-0969">Cilium</keyword>
<dbReference type="NCBIfam" id="TIGR00205">
    <property type="entry name" value="fliE"/>
    <property type="match status" value="1"/>
</dbReference>
<proteinExistence type="inferred from homology"/>
<dbReference type="RefSeq" id="WP_348261244.1">
    <property type="nucleotide sequence ID" value="NZ_CP121196.1"/>
</dbReference>
<dbReference type="GO" id="GO:0071973">
    <property type="term" value="P:bacterial-type flagellum-dependent cell motility"/>
    <property type="evidence" value="ECO:0007669"/>
    <property type="project" value="InterPro"/>
</dbReference>
<evidence type="ECO:0000256" key="4">
    <source>
        <dbReference type="HAMAP-Rule" id="MF_00724"/>
    </source>
</evidence>
<dbReference type="AlphaFoldDB" id="A0AAU7DE68"/>
<comment type="similarity">
    <text evidence="2 4">Belongs to the FliE family.</text>
</comment>
<dbReference type="HAMAP" id="MF_00724">
    <property type="entry name" value="FliE"/>
    <property type="match status" value="1"/>
</dbReference>
<dbReference type="GO" id="GO:0003774">
    <property type="term" value="F:cytoskeletal motor activity"/>
    <property type="evidence" value="ECO:0007669"/>
    <property type="project" value="InterPro"/>
</dbReference>
<evidence type="ECO:0000256" key="3">
    <source>
        <dbReference type="ARBA" id="ARBA00023143"/>
    </source>
</evidence>
<dbReference type="GO" id="GO:0005198">
    <property type="term" value="F:structural molecule activity"/>
    <property type="evidence" value="ECO:0007669"/>
    <property type="project" value="UniProtKB-UniRule"/>
</dbReference>
<sequence>MITGVHVVSVASAASSSAPVSVAQIAGNRAASPGAEDSPFSNLMISAIGKVSQMEDQARTAVDGLISGSGVDVHQAMIATEKASMAFEMALALRNKAIQSYQSVMGMQF</sequence>
<comment type="subcellular location">
    <subcellularLocation>
        <location evidence="1 4">Bacterial flagellum basal body</location>
    </subcellularLocation>
</comment>
<evidence type="ECO:0000256" key="1">
    <source>
        <dbReference type="ARBA" id="ARBA00004117"/>
    </source>
</evidence>